<dbReference type="Proteomes" id="UP000032180">
    <property type="component" value="Chromosome 1"/>
</dbReference>
<reference evidence="8" key="3">
    <citation type="submission" date="2015-04" db="UniProtKB">
        <authorList>
            <consortium name="EnsemblPlants"/>
        </authorList>
    </citation>
    <scope>IDENTIFICATION</scope>
</reference>
<evidence type="ECO:0000313" key="8">
    <source>
        <dbReference type="EnsemblPlants" id="LPERR01G01430.1"/>
    </source>
</evidence>
<keyword evidence="6" id="KW-0732">Signal</keyword>
<comment type="similarity">
    <text evidence="1 5">Belongs to the Bowman-Birk serine protease inhibitor family.</text>
</comment>
<reference evidence="8 9" key="1">
    <citation type="submission" date="2012-08" db="EMBL/GenBank/DDBJ databases">
        <title>Oryza genome evolution.</title>
        <authorList>
            <person name="Wing R.A."/>
        </authorList>
    </citation>
    <scope>NUCLEOTIDE SEQUENCE</scope>
</reference>
<feature type="signal peptide" evidence="6">
    <location>
        <begin position="1"/>
        <end position="18"/>
    </location>
</feature>
<evidence type="ECO:0000259" key="7">
    <source>
        <dbReference type="PROSITE" id="PS00281"/>
    </source>
</evidence>
<dbReference type="SMART" id="SM00269">
    <property type="entry name" value="BowB"/>
    <property type="match status" value="2"/>
</dbReference>
<dbReference type="PANTHER" id="PTHR33479:SF22">
    <property type="entry name" value="BOWMAN-BIRK TYPE BRAN TRYPSIN INHIBITOR"/>
    <property type="match status" value="1"/>
</dbReference>
<sequence length="169" mass="18522">MATSTILLFFLLAAAAHGNTIRLPSEEKEERPPWKCCDKLVMLPEKIFPPRWRCNDELVPSVCVAQCKVCQEAPGPFPGPLICSDVYQGVHPGPFCKPRPWGDCCDETICTKSIPPICRCVDKVDKCAAACKKCETVESSASASEKASYVCQDWFTGEPGPKCKPKLAV</sequence>
<dbReference type="PANTHER" id="PTHR33479">
    <property type="entry name" value="BOWMAN-BIRK TYPE BRAN TRYPSIN INHIBITOR"/>
    <property type="match status" value="1"/>
</dbReference>
<evidence type="ECO:0000313" key="9">
    <source>
        <dbReference type="Proteomes" id="UP000032180"/>
    </source>
</evidence>
<dbReference type="HOGENOM" id="CLU_059102_2_0_1"/>
<dbReference type="EnsemblPlants" id="LPERR01G01430.1">
    <property type="protein sequence ID" value="LPERR01G01430.1"/>
    <property type="gene ID" value="LPERR01G01430"/>
</dbReference>
<reference evidence="9" key="2">
    <citation type="submission" date="2013-12" db="EMBL/GenBank/DDBJ databases">
        <authorList>
            <person name="Yu Y."/>
            <person name="Lee S."/>
            <person name="de Baynast K."/>
            <person name="Wissotski M."/>
            <person name="Liu L."/>
            <person name="Talag J."/>
            <person name="Goicoechea J."/>
            <person name="Angelova A."/>
            <person name="Jetty R."/>
            <person name="Kudrna D."/>
            <person name="Golser W."/>
            <person name="Rivera L."/>
            <person name="Zhang J."/>
            <person name="Wing R."/>
        </authorList>
    </citation>
    <scope>NUCLEOTIDE SEQUENCE</scope>
</reference>
<dbReference type="GO" id="GO:0004867">
    <property type="term" value="F:serine-type endopeptidase inhibitor activity"/>
    <property type="evidence" value="ECO:0007669"/>
    <property type="project" value="UniProtKB-KW"/>
</dbReference>
<dbReference type="AlphaFoldDB" id="A0A0D9UW84"/>
<dbReference type="GO" id="GO:0005576">
    <property type="term" value="C:extracellular region"/>
    <property type="evidence" value="ECO:0007669"/>
    <property type="project" value="InterPro"/>
</dbReference>
<evidence type="ECO:0000256" key="4">
    <source>
        <dbReference type="ARBA" id="ARBA00023157"/>
    </source>
</evidence>
<protein>
    <recommendedName>
        <fullName evidence="7">Bowman-Birk serine protease inhibitors family domain-containing protein</fullName>
    </recommendedName>
</protein>
<organism evidence="8 9">
    <name type="scientific">Leersia perrieri</name>
    <dbReference type="NCBI Taxonomy" id="77586"/>
    <lineage>
        <taxon>Eukaryota</taxon>
        <taxon>Viridiplantae</taxon>
        <taxon>Streptophyta</taxon>
        <taxon>Embryophyta</taxon>
        <taxon>Tracheophyta</taxon>
        <taxon>Spermatophyta</taxon>
        <taxon>Magnoliopsida</taxon>
        <taxon>Liliopsida</taxon>
        <taxon>Poales</taxon>
        <taxon>Poaceae</taxon>
        <taxon>BOP clade</taxon>
        <taxon>Oryzoideae</taxon>
        <taxon>Oryzeae</taxon>
        <taxon>Oryzinae</taxon>
        <taxon>Leersia</taxon>
    </lineage>
</organism>
<accession>A0A0D9UW84</accession>
<dbReference type="Gramene" id="LPERR01G01430.1">
    <property type="protein sequence ID" value="LPERR01G01430.1"/>
    <property type="gene ID" value="LPERR01G01430"/>
</dbReference>
<evidence type="ECO:0000256" key="2">
    <source>
        <dbReference type="ARBA" id="ARBA00022690"/>
    </source>
</evidence>
<evidence type="ECO:0000256" key="1">
    <source>
        <dbReference type="ARBA" id="ARBA00008506"/>
    </source>
</evidence>
<dbReference type="Gene3D" id="2.10.69.10">
    <property type="entry name" value="Cysteine Protease (Bromelain) Inhibitor, subunit H"/>
    <property type="match status" value="2"/>
</dbReference>
<feature type="domain" description="Bowman-Birk serine protease inhibitors family" evidence="7">
    <location>
        <begin position="120"/>
        <end position="134"/>
    </location>
</feature>
<proteinExistence type="inferred from homology"/>
<dbReference type="SUPFAM" id="SSF57247">
    <property type="entry name" value="Bowman-Birk inhibitor, BBI"/>
    <property type="match status" value="2"/>
</dbReference>
<keyword evidence="3 5" id="KW-0722">Serine protease inhibitor</keyword>
<keyword evidence="9" id="KW-1185">Reference proteome</keyword>
<dbReference type="CDD" id="cd00023">
    <property type="entry name" value="BBI"/>
    <property type="match status" value="1"/>
</dbReference>
<dbReference type="Pfam" id="PF00228">
    <property type="entry name" value="Bowman-Birk_leg"/>
    <property type="match status" value="2"/>
</dbReference>
<evidence type="ECO:0000256" key="3">
    <source>
        <dbReference type="ARBA" id="ARBA00022900"/>
    </source>
</evidence>
<keyword evidence="2 5" id="KW-0646">Protease inhibitor</keyword>
<keyword evidence="4" id="KW-1015">Disulfide bond</keyword>
<name>A0A0D9UW84_9ORYZ</name>
<dbReference type="InterPro" id="IPR000877">
    <property type="entry name" value="Prot_inh_BBI"/>
</dbReference>
<dbReference type="InterPro" id="IPR035995">
    <property type="entry name" value="Bowman-Birk_prot_inh"/>
</dbReference>
<dbReference type="PROSITE" id="PS00281">
    <property type="entry name" value="BOWMAN_BIRK"/>
    <property type="match status" value="1"/>
</dbReference>
<evidence type="ECO:0000256" key="5">
    <source>
        <dbReference type="RuleBase" id="RU003856"/>
    </source>
</evidence>
<evidence type="ECO:0000256" key="6">
    <source>
        <dbReference type="SAM" id="SignalP"/>
    </source>
</evidence>
<feature type="chain" id="PRO_5002346795" description="Bowman-Birk serine protease inhibitors family domain-containing protein" evidence="6">
    <location>
        <begin position="19"/>
        <end position="169"/>
    </location>
</feature>